<evidence type="ECO:0000256" key="1">
    <source>
        <dbReference type="SAM" id="MobiDB-lite"/>
    </source>
</evidence>
<evidence type="ECO:0000313" key="2">
    <source>
        <dbReference type="EMBL" id="GLQ53968.1"/>
    </source>
</evidence>
<evidence type="ECO:0000313" key="3">
    <source>
        <dbReference type="Proteomes" id="UP001156691"/>
    </source>
</evidence>
<keyword evidence="3" id="KW-1185">Reference proteome</keyword>
<accession>A0ABQ5W1T4</accession>
<name>A0ABQ5W1T4_9HYPH</name>
<comment type="caution">
    <text evidence="2">The sequence shown here is derived from an EMBL/GenBank/DDBJ whole genome shotgun (WGS) entry which is preliminary data.</text>
</comment>
<protein>
    <submittedName>
        <fullName evidence="2">Uncharacterized protein</fullName>
    </submittedName>
</protein>
<dbReference type="EMBL" id="BSNS01000007">
    <property type="protein sequence ID" value="GLQ53968.1"/>
    <property type="molecule type" value="Genomic_DNA"/>
</dbReference>
<dbReference type="Proteomes" id="UP001156691">
    <property type="component" value="Unassembled WGS sequence"/>
</dbReference>
<sequence length="248" mass="26222">MLNRRSLALGLHLFRAEPPGSERAKTPPPGGTRIAAHVRHGPTPRYPASRPSDGLRDINSINSKDPTMKCIYLTALAIAGALVSSGATAAPNAFDVAEDHTRFVFQPAPVDEDGMPAHGNPFITQGYVYPVGTLKPGVDGVNEDGSPAFPDLVLGTWTCDGFLVGTAMKAETGVFLISRQTVLLNDGDLLISEGPEIIDENVELLRAISGATGGFVGHDGDISQTFLGWGSFMGLRATFDLEGHGKEQ</sequence>
<reference evidence="3" key="1">
    <citation type="journal article" date="2019" name="Int. J. Syst. Evol. Microbiol.">
        <title>The Global Catalogue of Microorganisms (GCM) 10K type strain sequencing project: providing services to taxonomists for standard genome sequencing and annotation.</title>
        <authorList>
            <consortium name="The Broad Institute Genomics Platform"/>
            <consortium name="The Broad Institute Genome Sequencing Center for Infectious Disease"/>
            <person name="Wu L."/>
            <person name="Ma J."/>
        </authorList>
    </citation>
    <scope>NUCLEOTIDE SEQUENCE [LARGE SCALE GENOMIC DNA]</scope>
    <source>
        <strain evidence="3">NBRC 112416</strain>
    </source>
</reference>
<feature type="region of interest" description="Disordered" evidence="1">
    <location>
        <begin position="14"/>
        <end position="58"/>
    </location>
</feature>
<gene>
    <name evidence="2" type="ORF">GCM10010862_12270</name>
</gene>
<organism evidence="2 3">
    <name type="scientific">Devosia nitrariae</name>
    <dbReference type="NCBI Taxonomy" id="2071872"/>
    <lineage>
        <taxon>Bacteria</taxon>
        <taxon>Pseudomonadati</taxon>
        <taxon>Pseudomonadota</taxon>
        <taxon>Alphaproteobacteria</taxon>
        <taxon>Hyphomicrobiales</taxon>
        <taxon>Devosiaceae</taxon>
        <taxon>Devosia</taxon>
    </lineage>
</organism>
<proteinExistence type="predicted"/>